<evidence type="ECO:0000313" key="1">
    <source>
        <dbReference type="EMBL" id="KAJ0075045.1"/>
    </source>
</evidence>
<reference evidence="2" key="1">
    <citation type="journal article" date="2023" name="G3 (Bethesda)">
        <title>Genome assembly and association tests identify interacting loci associated with vigor, precocity, and sex in interspecific pistachio rootstocks.</title>
        <authorList>
            <person name="Palmer W."/>
            <person name="Jacygrad E."/>
            <person name="Sagayaradj S."/>
            <person name="Cavanaugh K."/>
            <person name="Han R."/>
            <person name="Bertier L."/>
            <person name="Beede B."/>
            <person name="Kafkas S."/>
            <person name="Golino D."/>
            <person name="Preece J."/>
            <person name="Michelmore R."/>
        </authorList>
    </citation>
    <scope>NUCLEOTIDE SEQUENCE [LARGE SCALE GENOMIC DNA]</scope>
</reference>
<gene>
    <name evidence="1" type="ORF">Patl1_33743</name>
</gene>
<comment type="caution">
    <text evidence="1">The sequence shown here is derived from an EMBL/GenBank/DDBJ whole genome shotgun (WGS) entry which is preliminary data.</text>
</comment>
<keyword evidence="2" id="KW-1185">Reference proteome</keyword>
<dbReference type="Proteomes" id="UP001164250">
    <property type="component" value="Chromosome 15"/>
</dbReference>
<sequence length="83" mass="8814">MMLSVMVEDSSGANINFASCCRKTCRSGVRQVNVSTSLSNNYCIEVVLRCLAVQGDGLGSHDLNDGGILGTVMAAGFKGKEYY</sequence>
<protein>
    <submittedName>
        <fullName evidence="1">Uncharacterized protein</fullName>
    </submittedName>
</protein>
<proteinExistence type="predicted"/>
<accession>A0ACC0ZT97</accession>
<dbReference type="EMBL" id="CM047910">
    <property type="protein sequence ID" value="KAJ0075045.1"/>
    <property type="molecule type" value="Genomic_DNA"/>
</dbReference>
<evidence type="ECO:0000313" key="2">
    <source>
        <dbReference type="Proteomes" id="UP001164250"/>
    </source>
</evidence>
<name>A0ACC0ZT97_9ROSI</name>
<organism evidence="1 2">
    <name type="scientific">Pistacia atlantica</name>
    <dbReference type="NCBI Taxonomy" id="434234"/>
    <lineage>
        <taxon>Eukaryota</taxon>
        <taxon>Viridiplantae</taxon>
        <taxon>Streptophyta</taxon>
        <taxon>Embryophyta</taxon>
        <taxon>Tracheophyta</taxon>
        <taxon>Spermatophyta</taxon>
        <taxon>Magnoliopsida</taxon>
        <taxon>eudicotyledons</taxon>
        <taxon>Gunneridae</taxon>
        <taxon>Pentapetalae</taxon>
        <taxon>rosids</taxon>
        <taxon>malvids</taxon>
        <taxon>Sapindales</taxon>
        <taxon>Anacardiaceae</taxon>
        <taxon>Pistacia</taxon>
    </lineage>
</organism>